<accession>A0A834SH33</accession>
<gene>
    <name evidence="1" type="ORF">G2W53_043466</name>
</gene>
<sequence>MGGIILLVIEQARQGKAALIMGPNVERDG</sequence>
<keyword evidence="2" id="KW-1185">Reference proteome</keyword>
<name>A0A834SH33_9FABA</name>
<evidence type="ECO:0000313" key="2">
    <source>
        <dbReference type="Proteomes" id="UP000634136"/>
    </source>
</evidence>
<reference evidence="1" key="1">
    <citation type="submission" date="2020-09" db="EMBL/GenBank/DDBJ databases">
        <title>Genome-Enabled Discovery of Anthraquinone Biosynthesis in Senna tora.</title>
        <authorList>
            <person name="Kang S.-H."/>
            <person name="Pandey R.P."/>
            <person name="Lee C.-M."/>
            <person name="Sim J.-S."/>
            <person name="Jeong J.-T."/>
            <person name="Choi B.-S."/>
            <person name="Jung M."/>
            <person name="Ginzburg D."/>
            <person name="Zhao K."/>
            <person name="Won S.Y."/>
            <person name="Oh T.-J."/>
            <person name="Yu Y."/>
            <person name="Kim N.-H."/>
            <person name="Lee O.R."/>
            <person name="Lee T.-H."/>
            <person name="Bashyal P."/>
            <person name="Kim T.-S."/>
            <person name="Lee W.-H."/>
            <person name="Kawkins C."/>
            <person name="Kim C.-K."/>
            <person name="Kim J.S."/>
            <person name="Ahn B.O."/>
            <person name="Rhee S.Y."/>
            <person name="Sohng J.K."/>
        </authorList>
    </citation>
    <scope>NUCLEOTIDE SEQUENCE</scope>
    <source>
        <tissue evidence="1">Leaf</tissue>
    </source>
</reference>
<protein>
    <submittedName>
        <fullName evidence="1">Uncharacterized protein</fullName>
    </submittedName>
</protein>
<comment type="caution">
    <text evidence="1">The sequence shown here is derived from an EMBL/GenBank/DDBJ whole genome shotgun (WGS) entry which is preliminary data.</text>
</comment>
<organism evidence="1 2">
    <name type="scientific">Senna tora</name>
    <dbReference type="NCBI Taxonomy" id="362788"/>
    <lineage>
        <taxon>Eukaryota</taxon>
        <taxon>Viridiplantae</taxon>
        <taxon>Streptophyta</taxon>
        <taxon>Embryophyta</taxon>
        <taxon>Tracheophyta</taxon>
        <taxon>Spermatophyta</taxon>
        <taxon>Magnoliopsida</taxon>
        <taxon>eudicotyledons</taxon>
        <taxon>Gunneridae</taxon>
        <taxon>Pentapetalae</taxon>
        <taxon>rosids</taxon>
        <taxon>fabids</taxon>
        <taxon>Fabales</taxon>
        <taxon>Fabaceae</taxon>
        <taxon>Caesalpinioideae</taxon>
        <taxon>Cassia clade</taxon>
        <taxon>Senna</taxon>
    </lineage>
</organism>
<proteinExistence type="predicted"/>
<evidence type="ECO:0000313" key="1">
    <source>
        <dbReference type="EMBL" id="KAF7804355.1"/>
    </source>
</evidence>
<dbReference type="AlphaFoldDB" id="A0A834SH33"/>
<dbReference type="Proteomes" id="UP000634136">
    <property type="component" value="Unassembled WGS sequence"/>
</dbReference>
<dbReference type="EMBL" id="JAAIUW010000013">
    <property type="protein sequence ID" value="KAF7804355.1"/>
    <property type="molecule type" value="Genomic_DNA"/>
</dbReference>